<proteinExistence type="predicted"/>
<accession>A0ABW7Q603</accession>
<evidence type="ECO:0000313" key="4">
    <source>
        <dbReference type="EMBL" id="MFH8250280.1"/>
    </source>
</evidence>
<organism evidence="4 5">
    <name type="scientific">Microbacterium alkaliflavum</name>
    <dbReference type="NCBI Taxonomy" id="3248839"/>
    <lineage>
        <taxon>Bacteria</taxon>
        <taxon>Bacillati</taxon>
        <taxon>Actinomycetota</taxon>
        <taxon>Actinomycetes</taxon>
        <taxon>Micrococcales</taxon>
        <taxon>Microbacteriaceae</taxon>
        <taxon>Microbacterium</taxon>
    </lineage>
</organism>
<dbReference type="PROSITE" id="PS51186">
    <property type="entry name" value="GNAT"/>
    <property type="match status" value="1"/>
</dbReference>
<evidence type="ECO:0000259" key="3">
    <source>
        <dbReference type="PROSITE" id="PS51186"/>
    </source>
</evidence>
<reference evidence="4 5" key="1">
    <citation type="submission" date="2024-09" db="EMBL/GenBank/DDBJ databases">
        <authorList>
            <person name="Pan X."/>
        </authorList>
    </citation>
    <scope>NUCLEOTIDE SEQUENCE [LARGE SCALE GENOMIC DNA]</scope>
    <source>
        <strain evidence="4 5">B2969</strain>
    </source>
</reference>
<dbReference type="InterPro" id="IPR016181">
    <property type="entry name" value="Acyl_CoA_acyltransferase"/>
</dbReference>
<dbReference type="PANTHER" id="PTHR10545:SF42">
    <property type="entry name" value="ACETYLTRANSFERASE"/>
    <property type="match status" value="1"/>
</dbReference>
<dbReference type="Proteomes" id="UP001610861">
    <property type="component" value="Unassembled WGS sequence"/>
</dbReference>
<dbReference type="EMBL" id="JBIQWL010000002">
    <property type="protein sequence ID" value="MFH8250280.1"/>
    <property type="molecule type" value="Genomic_DNA"/>
</dbReference>
<evidence type="ECO:0000256" key="2">
    <source>
        <dbReference type="ARBA" id="ARBA00023315"/>
    </source>
</evidence>
<dbReference type="CDD" id="cd04301">
    <property type="entry name" value="NAT_SF"/>
    <property type="match status" value="1"/>
</dbReference>
<gene>
    <name evidence="4" type="ORF">ACH3VR_07940</name>
</gene>
<comment type="caution">
    <text evidence="4">The sequence shown here is derived from an EMBL/GenBank/DDBJ whole genome shotgun (WGS) entry which is preliminary data.</text>
</comment>
<dbReference type="InterPro" id="IPR051016">
    <property type="entry name" value="Diverse_Substrate_AcTransf"/>
</dbReference>
<keyword evidence="5" id="KW-1185">Reference proteome</keyword>
<dbReference type="EC" id="2.3.-.-" evidence="4"/>
<keyword evidence="2 4" id="KW-0012">Acyltransferase</keyword>
<name>A0ABW7Q603_9MICO</name>
<dbReference type="RefSeq" id="WP_396640211.1">
    <property type="nucleotide sequence ID" value="NZ_JBIQWL010000002.1"/>
</dbReference>
<evidence type="ECO:0000256" key="1">
    <source>
        <dbReference type="ARBA" id="ARBA00022679"/>
    </source>
</evidence>
<dbReference type="SUPFAM" id="SSF55729">
    <property type="entry name" value="Acyl-CoA N-acyltransferases (Nat)"/>
    <property type="match status" value="1"/>
</dbReference>
<dbReference type="Gene3D" id="3.40.630.30">
    <property type="match status" value="1"/>
</dbReference>
<dbReference type="Pfam" id="PF00583">
    <property type="entry name" value="Acetyltransf_1"/>
    <property type="match status" value="1"/>
</dbReference>
<dbReference type="PANTHER" id="PTHR10545">
    <property type="entry name" value="DIAMINE N-ACETYLTRANSFERASE"/>
    <property type="match status" value="1"/>
</dbReference>
<feature type="domain" description="N-acetyltransferase" evidence="3">
    <location>
        <begin position="2"/>
        <end position="146"/>
    </location>
</feature>
<dbReference type="InterPro" id="IPR000182">
    <property type="entry name" value="GNAT_dom"/>
</dbReference>
<dbReference type="GO" id="GO:0016746">
    <property type="term" value="F:acyltransferase activity"/>
    <property type="evidence" value="ECO:0007669"/>
    <property type="project" value="UniProtKB-KW"/>
</dbReference>
<sequence length="146" mass="16485">MVSIAPLTPADRDEWIALWRGYLSFYETALADDVTESTFERLVAGEDMHGAIARDDAGRAIGIVHWLTHSATWSTTPYCYLEDLFVAPQTRGLGAGGSLIEYVRAWAETNGCHKVYWLTHERNTVARALYNRVATQSGFVHYEIRF</sequence>
<protein>
    <submittedName>
        <fullName evidence="4">GNAT family N-acetyltransferase</fullName>
        <ecNumber evidence="4">2.3.-.-</ecNumber>
    </submittedName>
</protein>
<evidence type="ECO:0000313" key="5">
    <source>
        <dbReference type="Proteomes" id="UP001610861"/>
    </source>
</evidence>
<keyword evidence="1 4" id="KW-0808">Transferase</keyword>